<evidence type="ECO:0000313" key="1">
    <source>
        <dbReference type="EMBL" id="KUG19783.1"/>
    </source>
</evidence>
<name>A0A0W8FFY9_9ZZZZ</name>
<comment type="caution">
    <text evidence="1">The sequence shown here is derived from an EMBL/GenBank/DDBJ whole genome shotgun (WGS) entry which is preliminary data.</text>
</comment>
<dbReference type="EMBL" id="LNQE01001257">
    <property type="protein sequence ID" value="KUG19783.1"/>
    <property type="molecule type" value="Genomic_DNA"/>
</dbReference>
<protein>
    <submittedName>
        <fullName evidence="1">Uncharacterized protein</fullName>
    </submittedName>
</protein>
<proteinExistence type="predicted"/>
<dbReference type="AlphaFoldDB" id="A0A0W8FFY9"/>
<sequence length="47" mass="5281">MIQRIFSWHFINEAQKGEQGFLPAMIALLPHLASQRCVTQGKGCLNP</sequence>
<reference evidence="1" key="1">
    <citation type="journal article" date="2015" name="Proc. Natl. Acad. Sci. U.S.A.">
        <title>Networks of energetic and metabolic interactions define dynamics in microbial communities.</title>
        <authorList>
            <person name="Embree M."/>
            <person name="Liu J.K."/>
            <person name="Al-Bassam M.M."/>
            <person name="Zengler K."/>
        </authorList>
    </citation>
    <scope>NUCLEOTIDE SEQUENCE</scope>
</reference>
<organism evidence="1">
    <name type="scientific">hydrocarbon metagenome</name>
    <dbReference type="NCBI Taxonomy" id="938273"/>
    <lineage>
        <taxon>unclassified sequences</taxon>
        <taxon>metagenomes</taxon>
        <taxon>ecological metagenomes</taxon>
    </lineage>
</organism>
<gene>
    <name evidence="1" type="ORF">ASZ90_010481</name>
</gene>
<accession>A0A0W8FFY9</accession>